<accession>A0ACD2HJ47</accession>
<sequence length="392" mass="44127">MLQAITTIRALYMLENPSKQSTTAPASSTEEGFGLMISVISMQLINSTPDQSQTHIEHALALLGRGGSKDRCYVFEFSPDHLSMSNTYEWTNDGIQAHKPELQNIPAETMPYFFERMCHDGQILVDDAKLLPEEAGGFRDELLRENIRSMMAVGMYMEGKLVGFVGCDLVNRQTQWLERDIRHMRLVADMIANTIARHKTEEQLRATEAQLLEANAKLAQLARQDSLTGLVNRRGLDECLEHELRRAIRAQHPLTLLMVDVDFFKRLNDEHGHLHGDEVLKAVGQILQRHFKRTGEYVARFGGDEFMVVCPQSELDELTTQAKKVLARVRLLEQQLGSSVTVSIGVHSAIPKPQTSTDDLMREVDVAVYFAKQCGRNRIEVNPKAQGNLATS</sequence>
<proteinExistence type="predicted"/>
<protein>
    <submittedName>
        <fullName evidence="1">Sensor domain-containing diguanylate cyclase</fullName>
    </submittedName>
</protein>
<organism evidence="1 2">
    <name type="scientific">Pseudidiomarina tainanensis</name>
    <dbReference type="NCBI Taxonomy" id="502365"/>
    <lineage>
        <taxon>Bacteria</taxon>
        <taxon>Pseudomonadati</taxon>
        <taxon>Pseudomonadota</taxon>
        <taxon>Gammaproteobacteria</taxon>
        <taxon>Alteromonadales</taxon>
        <taxon>Idiomarinaceae</taxon>
        <taxon>Pseudidiomarina</taxon>
    </lineage>
</organism>
<comment type="caution">
    <text evidence="1">The sequence shown here is derived from an EMBL/GenBank/DDBJ whole genome shotgun (WGS) entry which is preliminary data.</text>
</comment>
<dbReference type="Proteomes" id="UP000293092">
    <property type="component" value="Unassembled WGS sequence"/>
</dbReference>
<evidence type="ECO:0000313" key="1">
    <source>
        <dbReference type="EMBL" id="RZQ56426.1"/>
    </source>
</evidence>
<gene>
    <name evidence="1" type="ORF">CWI82_03755</name>
</gene>
<dbReference type="EMBL" id="PIQJ01000001">
    <property type="protein sequence ID" value="RZQ56426.1"/>
    <property type="molecule type" value="Genomic_DNA"/>
</dbReference>
<name>A0ACD2HJ47_9GAMM</name>
<evidence type="ECO:0000313" key="2">
    <source>
        <dbReference type="Proteomes" id="UP000293092"/>
    </source>
</evidence>
<reference evidence="1" key="1">
    <citation type="submission" date="2017-11" db="EMBL/GenBank/DDBJ databases">
        <title>Comparative genomic and phylogenomic analyses of the family Idiomarinaceae.</title>
        <authorList>
            <person name="Liu Y."/>
            <person name="Shao Z."/>
        </authorList>
    </citation>
    <scope>NUCLEOTIDE SEQUENCE</scope>
    <source>
        <strain evidence="1">PIN1</strain>
    </source>
</reference>
<keyword evidence="2" id="KW-1185">Reference proteome</keyword>